<feature type="signal peptide" evidence="1">
    <location>
        <begin position="1"/>
        <end position="26"/>
    </location>
</feature>
<gene>
    <name evidence="3" type="ORF">GCM10012275_22790</name>
</gene>
<evidence type="ECO:0000313" key="3">
    <source>
        <dbReference type="EMBL" id="GGM51284.1"/>
    </source>
</evidence>
<feature type="domain" description="DUF4142" evidence="2">
    <location>
        <begin position="54"/>
        <end position="186"/>
    </location>
</feature>
<evidence type="ECO:0000259" key="2">
    <source>
        <dbReference type="Pfam" id="PF13628"/>
    </source>
</evidence>
<evidence type="ECO:0000256" key="1">
    <source>
        <dbReference type="SAM" id="SignalP"/>
    </source>
</evidence>
<dbReference type="EMBL" id="BMMK01000008">
    <property type="protein sequence ID" value="GGM51284.1"/>
    <property type="molecule type" value="Genomic_DNA"/>
</dbReference>
<evidence type="ECO:0000313" key="4">
    <source>
        <dbReference type="Proteomes" id="UP000637578"/>
    </source>
</evidence>
<protein>
    <recommendedName>
        <fullName evidence="2">DUF4142 domain-containing protein</fullName>
    </recommendedName>
</protein>
<keyword evidence="1" id="KW-0732">Signal</keyword>
<keyword evidence="4" id="KW-1185">Reference proteome</keyword>
<dbReference type="Gene3D" id="1.20.1260.10">
    <property type="match status" value="1"/>
</dbReference>
<sequence length="193" mass="20953">MRSLRLLAAVGMAGALMMTAVSGAQAAAAPQTTPSTSATSPVSHVEGTARISHQDRIFLVKFHQSNLAEIVAGRLAQNRASCTPLRYIGAVFVTEHARLDADLVAVALRHGVALPDAPSARQQQELDEIAEKTGRHFDRAWLYLQIAGHLEALHLIQQQLWHGKSAEVKQLASDAEPLIRHHLALVRWALTVC</sequence>
<feature type="chain" id="PRO_5035217375" description="DUF4142 domain-containing protein" evidence="1">
    <location>
        <begin position="27"/>
        <end position="193"/>
    </location>
</feature>
<dbReference type="AlphaFoldDB" id="A0A8J3FTR1"/>
<name>A0A8J3FTR1_9PSEU</name>
<dbReference type="InterPro" id="IPR025419">
    <property type="entry name" value="DUF4142"/>
</dbReference>
<reference evidence="3" key="1">
    <citation type="journal article" date="2014" name="Int. J. Syst. Evol. Microbiol.">
        <title>Complete genome sequence of Corynebacterium casei LMG S-19264T (=DSM 44701T), isolated from a smear-ripened cheese.</title>
        <authorList>
            <consortium name="US DOE Joint Genome Institute (JGI-PGF)"/>
            <person name="Walter F."/>
            <person name="Albersmeier A."/>
            <person name="Kalinowski J."/>
            <person name="Ruckert C."/>
        </authorList>
    </citation>
    <scope>NUCLEOTIDE SEQUENCE</scope>
    <source>
        <strain evidence="3">CGMCC 4.5737</strain>
    </source>
</reference>
<organism evidence="3 4">
    <name type="scientific">Longimycelium tulufanense</name>
    <dbReference type="NCBI Taxonomy" id="907463"/>
    <lineage>
        <taxon>Bacteria</taxon>
        <taxon>Bacillati</taxon>
        <taxon>Actinomycetota</taxon>
        <taxon>Actinomycetes</taxon>
        <taxon>Pseudonocardiales</taxon>
        <taxon>Pseudonocardiaceae</taxon>
        <taxon>Longimycelium</taxon>
    </lineage>
</organism>
<dbReference type="PANTHER" id="PTHR38593:SF1">
    <property type="entry name" value="BLR2558 PROTEIN"/>
    <property type="match status" value="1"/>
</dbReference>
<dbReference type="PANTHER" id="PTHR38593">
    <property type="entry name" value="BLR2558 PROTEIN"/>
    <property type="match status" value="1"/>
</dbReference>
<dbReference type="Pfam" id="PF13628">
    <property type="entry name" value="DUF4142"/>
    <property type="match status" value="1"/>
</dbReference>
<proteinExistence type="predicted"/>
<reference evidence="3" key="2">
    <citation type="submission" date="2020-09" db="EMBL/GenBank/DDBJ databases">
        <authorList>
            <person name="Sun Q."/>
            <person name="Zhou Y."/>
        </authorList>
    </citation>
    <scope>NUCLEOTIDE SEQUENCE</scope>
    <source>
        <strain evidence="3">CGMCC 4.5737</strain>
    </source>
</reference>
<dbReference type="Proteomes" id="UP000637578">
    <property type="component" value="Unassembled WGS sequence"/>
</dbReference>
<dbReference type="InterPro" id="IPR012347">
    <property type="entry name" value="Ferritin-like"/>
</dbReference>
<comment type="caution">
    <text evidence="3">The sequence shown here is derived from an EMBL/GenBank/DDBJ whole genome shotgun (WGS) entry which is preliminary data.</text>
</comment>
<accession>A0A8J3FTR1</accession>